<dbReference type="Proteomes" id="UP001195660">
    <property type="component" value="Unassembled WGS sequence"/>
</dbReference>
<organism evidence="1 2">
    <name type="scientific">Deefgea chitinilytica</name>
    <dbReference type="NCBI Taxonomy" id="570276"/>
    <lineage>
        <taxon>Bacteria</taxon>
        <taxon>Pseudomonadati</taxon>
        <taxon>Pseudomonadota</taxon>
        <taxon>Betaproteobacteria</taxon>
        <taxon>Neisseriales</taxon>
        <taxon>Chitinibacteraceae</taxon>
        <taxon>Deefgea</taxon>
    </lineage>
</organism>
<protein>
    <submittedName>
        <fullName evidence="1">Uncharacterized protein</fullName>
    </submittedName>
</protein>
<reference evidence="1 2" key="1">
    <citation type="submission" date="2019-11" db="EMBL/GenBank/DDBJ databases">
        <title>Novel Deefgea species.</title>
        <authorList>
            <person name="Han J.-H."/>
        </authorList>
    </citation>
    <scope>NUCLEOTIDE SEQUENCE [LARGE SCALE GENOMIC DNA]</scope>
    <source>
        <strain evidence="1 2">LMG 24817</strain>
    </source>
</reference>
<keyword evidence="2" id="KW-1185">Reference proteome</keyword>
<proteinExistence type="predicted"/>
<gene>
    <name evidence="1" type="ORF">GM173_05045</name>
</gene>
<comment type="caution">
    <text evidence="1">The sequence shown here is derived from an EMBL/GenBank/DDBJ whole genome shotgun (WGS) entry which is preliminary data.</text>
</comment>
<dbReference type="RefSeq" id="WP_203570212.1">
    <property type="nucleotide sequence ID" value="NZ_WOFE01000001.1"/>
</dbReference>
<accession>A0ABS2C9W6</accession>
<sequence>MATDTTQPHRDNLGTALLDVARLSNNPDESAGIQLSDLKNSATSEVRRFGEDLASHLLAYTQIKVPPAFQLQSAAEGKIQVVGDHPNKAAIEAYLNENTRLLKWFKELEVLFEIQRKLELGPDNDDMSTQVFNFGLTSLGGIAFFTLKTNPSH</sequence>
<evidence type="ECO:0000313" key="2">
    <source>
        <dbReference type="Proteomes" id="UP001195660"/>
    </source>
</evidence>
<name>A0ABS2C9W6_9NEIS</name>
<dbReference type="EMBL" id="WOFE01000001">
    <property type="protein sequence ID" value="MBM5570945.1"/>
    <property type="molecule type" value="Genomic_DNA"/>
</dbReference>
<evidence type="ECO:0000313" key="1">
    <source>
        <dbReference type="EMBL" id="MBM5570945.1"/>
    </source>
</evidence>